<dbReference type="Proteomes" id="UP000292003">
    <property type="component" value="Unassembled WGS sequence"/>
</dbReference>
<evidence type="ECO:0000313" key="3">
    <source>
        <dbReference type="Proteomes" id="UP000292003"/>
    </source>
</evidence>
<comment type="caution">
    <text evidence="2">The sequence shown here is derived from an EMBL/GenBank/DDBJ whole genome shotgun (WGS) entry which is preliminary data.</text>
</comment>
<keyword evidence="3" id="KW-1185">Reference proteome</keyword>
<dbReference type="Pfam" id="PF00144">
    <property type="entry name" value="Beta-lactamase"/>
    <property type="match status" value="1"/>
</dbReference>
<dbReference type="InterPro" id="IPR052907">
    <property type="entry name" value="Beta-lactamase/esterase"/>
</dbReference>
<dbReference type="AlphaFoldDB" id="A0A4Q7J977"/>
<feature type="domain" description="Beta-lactamase-related" evidence="1">
    <location>
        <begin position="16"/>
        <end position="338"/>
    </location>
</feature>
<dbReference type="PANTHER" id="PTHR43319:SF3">
    <property type="entry name" value="BETA-LACTAMASE-RELATED DOMAIN-CONTAINING PROTEIN"/>
    <property type="match status" value="1"/>
</dbReference>
<name>A0A4Q7J977_9PSEU</name>
<accession>A0A4Q7J977</accession>
<evidence type="ECO:0000313" key="2">
    <source>
        <dbReference type="EMBL" id="RZQ63777.1"/>
    </source>
</evidence>
<reference evidence="2 3" key="1">
    <citation type="submission" date="2019-02" db="EMBL/GenBank/DDBJ databases">
        <title>Draft genome sequence of Amycolatopsis sp. 8-3EHSu isolated from roots of Suaeda maritima.</title>
        <authorList>
            <person name="Duangmal K."/>
            <person name="Chantavorakit T."/>
        </authorList>
    </citation>
    <scope>NUCLEOTIDE SEQUENCE [LARGE SCALE GENOMIC DNA]</scope>
    <source>
        <strain evidence="2 3">8-3EHSu</strain>
    </source>
</reference>
<gene>
    <name evidence="2" type="ORF">EWH70_11450</name>
</gene>
<dbReference type="OrthoDB" id="3422781at2"/>
<organism evidence="2 3">
    <name type="scientific">Amycolatopsis suaedae</name>
    <dbReference type="NCBI Taxonomy" id="2510978"/>
    <lineage>
        <taxon>Bacteria</taxon>
        <taxon>Bacillati</taxon>
        <taxon>Actinomycetota</taxon>
        <taxon>Actinomycetes</taxon>
        <taxon>Pseudonocardiales</taxon>
        <taxon>Pseudonocardiaceae</taxon>
        <taxon>Amycolatopsis</taxon>
    </lineage>
</organism>
<evidence type="ECO:0000259" key="1">
    <source>
        <dbReference type="Pfam" id="PF00144"/>
    </source>
</evidence>
<dbReference type="EMBL" id="SFCC01000005">
    <property type="protein sequence ID" value="RZQ63777.1"/>
    <property type="molecule type" value="Genomic_DNA"/>
</dbReference>
<dbReference type="RefSeq" id="WP_130475303.1">
    <property type="nucleotide sequence ID" value="NZ_SFCC01000005.1"/>
</dbReference>
<dbReference type="InterPro" id="IPR001466">
    <property type="entry name" value="Beta-lactam-related"/>
</dbReference>
<sequence length="345" mass="35932">MTGWVAPGFEPVRAVFDDVLAATTGGAAFCVYRRGKPVADLWGGFAEPGRPWEAGTPVVLFSGTKGLVAAVVAALGLDPDAPVARFWPGFAPDVRLHHVLAHTAGLPYVEAGGIDVLDNAANAAALATQSPLWTPGERVAYHAVTYGYLLTELVRRAGHDLGTLVSELDPEVWLGTPPSVDNRVARLVRAPGYRVGTFVTDPAKRAVIDRMYGGLLAGDLINTVAYRRAGLAAGGGVGTARAMARVYDRLLAGGPAVARATRTWSEGVDAIADRPLRFGLGFELADPIGTYGPAEEAFGHSGAGGGRHGAWPAAGLAFSFCTNEMVAEDADTRAARLLAALYACA</sequence>
<protein>
    <submittedName>
        <fullName evidence="2">Class A beta-lactamase-related serine hydrolase</fullName>
    </submittedName>
</protein>
<dbReference type="InterPro" id="IPR012338">
    <property type="entry name" value="Beta-lactam/transpept-like"/>
</dbReference>
<dbReference type="GO" id="GO:0016787">
    <property type="term" value="F:hydrolase activity"/>
    <property type="evidence" value="ECO:0007669"/>
    <property type="project" value="UniProtKB-KW"/>
</dbReference>
<dbReference type="SUPFAM" id="SSF56601">
    <property type="entry name" value="beta-lactamase/transpeptidase-like"/>
    <property type="match status" value="1"/>
</dbReference>
<dbReference type="Gene3D" id="3.40.710.10">
    <property type="entry name" value="DD-peptidase/beta-lactamase superfamily"/>
    <property type="match status" value="1"/>
</dbReference>
<proteinExistence type="predicted"/>
<dbReference type="PANTHER" id="PTHR43319">
    <property type="entry name" value="BETA-LACTAMASE-RELATED"/>
    <property type="match status" value="1"/>
</dbReference>
<keyword evidence="2" id="KW-0378">Hydrolase</keyword>